<dbReference type="Gene3D" id="3.30.530.20">
    <property type="match status" value="1"/>
</dbReference>
<evidence type="ECO:0000313" key="2">
    <source>
        <dbReference type="Proteomes" id="UP001165121"/>
    </source>
</evidence>
<comment type="caution">
    <text evidence="1">The sequence shown here is derived from an EMBL/GenBank/DDBJ whole genome shotgun (WGS) entry which is preliminary data.</text>
</comment>
<name>A0A9W6XU39_9STRA</name>
<dbReference type="PANTHER" id="PTHR13510:SF44">
    <property type="entry name" value="RABENOSYN-5"/>
    <property type="match status" value="1"/>
</dbReference>
<keyword evidence="2" id="KW-1185">Reference proteome</keyword>
<organism evidence="1 2">
    <name type="scientific">Phytophthora fragariaefolia</name>
    <dbReference type="NCBI Taxonomy" id="1490495"/>
    <lineage>
        <taxon>Eukaryota</taxon>
        <taxon>Sar</taxon>
        <taxon>Stramenopiles</taxon>
        <taxon>Oomycota</taxon>
        <taxon>Peronosporomycetes</taxon>
        <taxon>Peronosporales</taxon>
        <taxon>Peronosporaceae</taxon>
        <taxon>Phytophthora</taxon>
    </lineage>
</organism>
<accession>A0A9W6XU39</accession>
<dbReference type="OrthoDB" id="116409at2759"/>
<dbReference type="AlphaFoldDB" id="A0A9W6XU39"/>
<sequence>MNAYMQRQRKHASFPFQVNPGDEDCALQSLLCVGSTPGTLESVMDVIGDPFEGDLSHASLLVEIIEPTSSDPFNSMTVKWMDLDLRFQSMGFVKNHDYVYVEATGVLDLPTGRVGYQLLHSVEISGAAELPGLVRGKLSICSFFRQQKEESVSVYALGMVDSMSDRARRAIVPRFIKMMLPASPCRGDTMRLSLASARNYTSMRLSSSSNVGDVCTICSKRVWRLEKLLNRYSECSVCAGRVCSSCKIEKSVQVVDNDHKVTRRKLVFCPPSPCIRNALARNDTELSIMDDSGGLTRLYSSDYHSVWQSRISAPGPGYH</sequence>
<reference evidence="1" key="1">
    <citation type="submission" date="2023-04" db="EMBL/GenBank/DDBJ databases">
        <title>Phytophthora fragariaefolia NBRC 109709.</title>
        <authorList>
            <person name="Ichikawa N."/>
            <person name="Sato H."/>
            <person name="Tonouchi N."/>
        </authorList>
    </citation>
    <scope>NUCLEOTIDE SEQUENCE</scope>
    <source>
        <strain evidence="1">NBRC 109709</strain>
    </source>
</reference>
<dbReference type="InterPro" id="IPR023393">
    <property type="entry name" value="START-like_dom_sf"/>
</dbReference>
<gene>
    <name evidence="1" type="ORF">Pfra01_001631800</name>
</gene>
<dbReference type="InterPro" id="IPR052727">
    <property type="entry name" value="Rab4/Rab5_effector"/>
</dbReference>
<proteinExistence type="predicted"/>
<dbReference type="PANTHER" id="PTHR13510">
    <property type="entry name" value="FYVE-FINGER-CONTAINING RAB5 EFFECTOR PROTEIN RABENOSYN-5-RELATED"/>
    <property type="match status" value="1"/>
</dbReference>
<dbReference type="Proteomes" id="UP001165121">
    <property type="component" value="Unassembled WGS sequence"/>
</dbReference>
<evidence type="ECO:0000313" key="1">
    <source>
        <dbReference type="EMBL" id="GMF45500.1"/>
    </source>
</evidence>
<dbReference type="EMBL" id="BSXT01001825">
    <property type="protein sequence ID" value="GMF45500.1"/>
    <property type="molecule type" value="Genomic_DNA"/>
</dbReference>
<protein>
    <submittedName>
        <fullName evidence="1">Unnamed protein product</fullName>
    </submittedName>
</protein>